<dbReference type="Gene3D" id="3.10.50.40">
    <property type="match status" value="1"/>
</dbReference>
<comment type="catalytic activity">
    <reaction evidence="1 7">
        <text>[protein]-peptidylproline (omega=180) = [protein]-peptidylproline (omega=0)</text>
        <dbReference type="Rhea" id="RHEA:16237"/>
        <dbReference type="Rhea" id="RHEA-COMP:10747"/>
        <dbReference type="Rhea" id="RHEA-COMP:10748"/>
        <dbReference type="ChEBI" id="CHEBI:83833"/>
        <dbReference type="ChEBI" id="CHEBI:83834"/>
        <dbReference type="EC" id="5.2.1.8"/>
    </reaction>
</comment>
<organism evidence="9 10">
    <name type="scientific">Schizophyllum amplum</name>
    <dbReference type="NCBI Taxonomy" id="97359"/>
    <lineage>
        <taxon>Eukaryota</taxon>
        <taxon>Fungi</taxon>
        <taxon>Dikarya</taxon>
        <taxon>Basidiomycota</taxon>
        <taxon>Agaricomycotina</taxon>
        <taxon>Agaricomycetes</taxon>
        <taxon>Agaricomycetidae</taxon>
        <taxon>Agaricales</taxon>
        <taxon>Schizophyllaceae</taxon>
        <taxon>Schizophyllum</taxon>
    </lineage>
</organism>
<sequence length="111" mass="11988">MGVQVETIKNGDGKTFPQKGSKVSIHYVGTLQDGTKFDSSRDRCVFAPFQTDIGVGRVIKGWDEGVPQLSVGTIARLICTPDYAYGSRGFPPVIPPNATLTFEVELLSVDP</sequence>
<protein>
    <recommendedName>
        <fullName evidence="3 7">peptidylprolyl isomerase</fullName>
        <ecNumber evidence="3 7">5.2.1.8</ecNumber>
    </recommendedName>
</protein>
<comment type="function">
    <text evidence="2">PPIases accelerate the folding of proteins. It catalyzes the cis-trans isomerization of proline imidic peptide bonds in oligopeptides.</text>
</comment>
<evidence type="ECO:0000256" key="5">
    <source>
        <dbReference type="ARBA" id="ARBA00023235"/>
    </source>
</evidence>
<dbReference type="Pfam" id="PF00254">
    <property type="entry name" value="FKBP_C"/>
    <property type="match status" value="1"/>
</dbReference>
<dbReference type="AlphaFoldDB" id="A0A550C7L0"/>
<dbReference type="PANTHER" id="PTHR10516">
    <property type="entry name" value="PEPTIDYL-PROLYL CIS-TRANS ISOMERASE"/>
    <property type="match status" value="1"/>
</dbReference>
<dbReference type="EMBL" id="VDMD01000020">
    <property type="protein sequence ID" value="TRM60793.1"/>
    <property type="molecule type" value="Genomic_DNA"/>
</dbReference>
<evidence type="ECO:0000313" key="9">
    <source>
        <dbReference type="EMBL" id="TRM60793.1"/>
    </source>
</evidence>
<dbReference type="GO" id="GO:0005737">
    <property type="term" value="C:cytoplasm"/>
    <property type="evidence" value="ECO:0007669"/>
    <property type="project" value="TreeGrafter"/>
</dbReference>
<evidence type="ECO:0000256" key="2">
    <source>
        <dbReference type="ARBA" id="ARBA00002388"/>
    </source>
</evidence>
<dbReference type="STRING" id="97359.A0A550C7L0"/>
<keyword evidence="4 7" id="KW-0697">Rotamase</keyword>
<evidence type="ECO:0000256" key="3">
    <source>
        <dbReference type="ARBA" id="ARBA00013194"/>
    </source>
</evidence>
<dbReference type="SUPFAM" id="SSF54534">
    <property type="entry name" value="FKBP-like"/>
    <property type="match status" value="1"/>
</dbReference>
<dbReference type="EC" id="5.2.1.8" evidence="3 7"/>
<proteinExistence type="inferred from homology"/>
<reference evidence="9 10" key="1">
    <citation type="journal article" date="2019" name="New Phytol.">
        <title>Comparative genomics reveals unique wood-decay strategies and fruiting body development in the Schizophyllaceae.</title>
        <authorList>
            <person name="Almasi E."/>
            <person name="Sahu N."/>
            <person name="Krizsan K."/>
            <person name="Balint B."/>
            <person name="Kovacs G.M."/>
            <person name="Kiss B."/>
            <person name="Cseklye J."/>
            <person name="Drula E."/>
            <person name="Henrissat B."/>
            <person name="Nagy I."/>
            <person name="Chovatia M."/>
            <person name="Adam C."/>
            <person name="LaButti K."/>
            <person name="Lipzen A."/>
            <person name="Riley R."/>
            <person name="Grigoriev I.V."/>
            <person name="Nagy L.G."/>
        </authorList>
    </citation>
    <scope>NUCLEOTIDE SEQUENCE [LARGE SCALE GENOMIC DNA]</scope>
    <source>
        <strain evidence="9 10">NL-1724</strain>
    </source>
</reference>
<evidence type="ECO:0000256" key="4">
    <source>
        <dbReference type="ARBA" id="ARBA00023110"/>
    </source>
</evidence>
<keyword evidence="5 7" id="KW-0413">Isomerase</keyword>
<gene>
    <name evidence="9" type="ORF">BD626DRAFT_503872</name>
</gene>
<keyword evidence="10" id="KW-1185">Reference proteome</keyword>
<dbReference type="OrthoDB" id="1902587at2759"/>
<dbReference type="Proteomes" id="UP000320762">
    <property type="component" value="Unassembled WGS sequence"/>
</dbReference>
<dbReference type="FunFam" id="3.10.50.40:FF:000025">
    <property type="entry name" value="Peptidylprolyl isomerase"/>
    <property type="match status" value="1"/>
</dbReference>
<feature type="domain" description="PPIase FKBP-type" evidence="8">
    <location>
        <begin position="20"/>
        <end position="110"/>
    </location>
</feature>
<dbReference type="InterPro" id="IPR050689">
    <property type="entry name" value="FKBP-type_PPIase"/>
</dbReference>
<dbReference type="InterPro" id="IPR046357">
    <property type="entry name" value="PPIase_dom_sf"/>
</dbReference>
<dbReference type="InterPro" id="IPR001179">
    <property type="entry name" value="PPIase_FKBP_dom"/>
</dbReference>
<evidence type="ECO:0000256" key="6">
    <source>
        <dbReference type="ARBA" id="ARBA00038106"/>
    </source>
</evidence>
<evidence type="ECO:0000256" key="1">
    <source>
        <dbReference type="ARBA" id="ARBA00000971"/>
    </source>
</evidence>
<accession>A0A550C7L0</accession>
<dbReference type="PANTHER" id="PTHR10516:SF443">
    <property type="entry name" value="FK506-BINDING PROTEIN 59-RELATED"/>
    <property type="match status" value="1"/>
</dbReference>
<name>A0A550C7L0_9AGAR</name>
<dbReference type="GO" id="GO:0003755">
    <property type="term" value="F:peptidyl-prolyl cis-trans isomerase activity"/>
    <property type="evidence" value="ECO:0007669"/>
    <property type="project" value="UniProtKB-KW"/>
</dbReference>
<evidence type="ECO:0000259" key="8">
    <source>
        <dbReference type="PROSITE" id="PS50059"/>
    </source>
</evidence>
<dbReference type="PROSITE" id="PS50059">
    <property type="entry name" value="FKBP_PPIASE"/>
    <property type="match status" value="1"/>
</dbReference>
<evidence type="ECO:0000313" key="10">
    <source>
        <dbReference type="Proteomes" id="UP000320762"/>
    </source>
</evidence>
<evidence type="ECO:0000256" key="7">
    <source>
        <dbReference type="PROSITE-ProRule" id="PRU00277"/>
    </source>
</evidence>
<comment type="caution">
    <text evidence="9">The sequence shown here is derived from an EMBL/GenBank/DDBJ whole genome shotgun (WGS) entry which is preliminary data.</text>
</comment>
<comment type="similarity">
    <text evidence="6">Belongs to the FKBP-type PPIase family. FKBP1 subfamily.</text>
</comment>